<dbReference type="InterPro" id="IPR007485">
    <property type="entry name" value="LPS_assembly_LptE"/>
</dbReference>
<keyword evidence="1" id="KW-0449">Lipoprotein</keyword>
<dbReference type="PROSITE" id="PS51257">
    <property type="entry name" value="PROKAR_LIPOPROTEIN"/>
    <property type="match status" value="1"/>
</dbReference>
<dbReference type="STRING" id="93684.SAMN05421853_101212"/>
<reference evidence="2" key="1">
    <citation type="submission" date="2016-10" db="EMBL/GenBank/DDBJ databases">
        <authorList>
            <person name="Varghese N."/>
            <person name="Submissions S."/>
        </authorList>
    </citation>
    <scope>NUCLEOTIDE SEQUENCE [LARGE SCALE GENOMIC DNA]</scope>
    <source>
        <strain evidence="2">JCM 10271</strain>
    </source>
</reference>
<evidence type="ECO:0000313" key="2">
    <source>
        <dbReference type="Proteomes" id="UP000243106"/>
    </source>
</evidence>
<name>A0A1I5UXJ1_9RHOB</name>
<dbReference type="RefSeq" id="WP_093008934.1">
    <property type="nucleotide sequence ID" value="NZ_FOXV01000001.1"/>
</dbReference>
<dbReference type="GO" id="GO:0019867">
    <property type="term" value="C:outer membrane"/>
    <property type="evidence" value="ECO:0007669"/>
    <property type="project" value="InterPro"/>
</dbReference>
<gene>
    <name evidence="1" type="ORF">SAMN05421853_101212</name>
</gene>
<dbReference type="Proteomes" id="UP000243106">
    <property type="component" value="Unassembled WGS sequence"/>
</dbReference>
<protein>
    <submittedName>
        <fullName evidence="1">LPS-assembly lipoprotein</fullName>
    </submittedName>
</protein>
<evidence type="ECO:0000313" key="1">
    <source>
        <dbReference type="EMBL" id="SFP99767.1"/>
    </source>
</evidence>
<sequence>MWSFERIRHGVAASLIAASLTGCGFTPAYGPSGGAQVLDGQIRVDAPDNRSGYLLRRRIEERIGRAEGPYVLTVNVSTEEQDFGTTSAGFTTRFRIVGSATYSLKDSRGIEIAEGEAEEFVGYSATGSIVSTPASQSDAEERLATILGDRIVEDLLFVADRLTPAR</sequence>
<dbReference type="EMBL" id="FOXV01000001">
    <property type="protein sequence ID" value="SFP99767.1"/>
    <property type="molecule type" value="Genomic_DNA"/>
</dbReference>
<organism evidence="1 2">
    <name type="scientific">Roseivivax halotolerans</name>
    <dbReference type="NCBI Taxonomy" id="93684"/>
    <lineage>
        <taxon>Bacteria</taxon>
        <taxon>Pseudomonadati</taxon>
        <taxon>Pseudomonadota</taxon>
        <taxon>Alphaproteobacteria</taxon>
        <taxon>Rhodobacterales</taxon>
        <taxon>Roseobacteraceae</taxon>
        <taxon>Roseivivax</taxon>
    </lineage>
</organism>
<proteinExistence type="predicted"/>
<keyword evidence="2" id="KW-1185">Reference proteome</keyword>
<dbReference type="Pfam" id="PF04390">
    <property type="entry name" value="LptE"/>
    <property type="match status" value="1"/>
</dbReference>
<dbReference type="Gene3D" id="3.30.160.150">
    <property type="entry name" value="Lipoprotein like domain"/>
    <property type="match status" value="1"/>
</dbReference>
<accession>A0A1I5UXJ1</accession>
<dbReference type="GO" id="GO:0043165">
    <property type="term" value="P:Gram-negative-bacterium-type cell outer membrane assembly"/>
    <property type="evidence" value="ECO:0007669"/>
    <property type="project" value="InterPro"/>
</dbReference>
<dbReference type="AlphaFoldDB" id="A0A1I5UXJ1"/>